<dbReference type="InterPro" id="IPR051135">
    <property type="entry name" value="Gal/GlcNAc/GalNAc_ST"/>
</dbReference>
<dbReference type="GO" id="GO:0006790">
    <property type="term" value="P:sulfur compound metabolic process"/>
    <property type="evidence" value="ECO:0007669"/>
    <property type="project" value="TreeGrafter"/>
</dbReference>
<dbReference type="Gene3D" id="3.40.50.300">
    <property type="entry name" value="P-loop containing nucleotide triphosphate hydrolases"/>
    <property type="match status" value="1"/>
</dbReference>
<evidence type="ECO:0000313" key="4">
    <source>
        <dbReference type="Proteomes" id="UP000438429"/>
    </source>
</evidence>
<dbReference type="GO" id="GO:0006044">
    <property type="term" value="P:N-acetylglucosamine metabolic process"/>
    <property type="evidence" value="ECO:0007669"/>
    <property type="project" value="TreeGrafter"/>
</dbReference>
<name>A0A6A4T6M2_SCOMX</name>
<dbReference type="PANTHER" id="PTHR10704">
    <property type="entry name" value="CARBOHYDRATE SULFOTRANSFERASE"/>
    <property type="match status" value="1"/>
</dbReference>
<sequence length="864" mass="98069">MDPQVGGAEAFQSQIDPALKDVVADLIHISTTEQEMLNNYGVSQCNAKLQELLDYMNNPAGKPERTIQDVVCEMFLVFHHRAQLQATERQSQIARLQSENSSLQSENYDLQRLVQHAQTKLDCTQGECEIMFAGLQSAQQVAENGCGGLRKALREEYSAFTDEASATLRAFAIMQKKHESPRDHYRRLRNAYFQGRNAPGLEEDHAFKSLFLPNLHECLRYKVTMHCRTGGLTIQEIKNMCTKTKDIHWVCPSNPFVSDVNNYLCGFRADSPEERCQGTMSIKDDETGTKVERTGNRWLVNTPGTDILVCYDRHGTARKVTLPNQTVFLTAPQGATLHIEDIVLHHLGPERYDSEIEIMDAFQGHNLTIEDTLQQQLLVEGTTLVKFSLQPTGLTTTFTSHLAKSSYQEHPDYFEKSNSCILLNSICDELIGIHLILVAIIQYTAIRTFSTKLPYLLCSVGIEPTGQAVNCSLKDLTLEGLDCGCDENLSHTPSSPTFSLPTYDANKRTHILILATTRSGSSFVGQLFNQHPEVFYLFEPLYHVQSVLLPRLAQSRNLAERRVMMGAARDLLRSLYHCHFSSLENYIRPHPVNHSTDKLFRRGASRSLCSPPVCEAPLGPDEQSLVLTDEGECVKRCGPLNVSLAADACRARHHAAIKTVRIPQISDLRVLIEDPRLNLKVVQLVRDPRGILASRIETFRDTYRLWRLWRATGRRPHNLDLGQINTVCEDILRSMSTSLARPTWLRGRYMLLRYEDMARFPLQKTRELYSFLGLVLNQRVEDWIINNTRGGSDLSSRHKFTTVRDSAANAENWRVKLSFDMVVYTQTACQPLLELLGYKTIFHPRELRNLSHSLVEDRMFLPFS</sequence>
<dbReference type="Pfam" id="PF00685">
    <property type="entry name" value="Sulfotransfer_1"/>
    <property type="match status" value="1"/>
</dbReference>
<gene>
    <name evidence="3" type="ORF">F2P81_006417</name>
</gene>
<accession>A0A6A4T6M2</accession>
<feature type="domain" description="Sulfotransferase" evidence="2">
    <location>
        <begin position="509"/>
        <end position="835"/>
    </location>
</feature>
<dbReference type="EMBL" id="VEVO01000006">
    <property type="protein sequence ID" value="KAF0040519.1"/>
    <property type="molecule type" value="Genomic_DNA"/>
</dbReference>
<comment type="caution">
    <text evidence="3">The sequence shown here is derived from an EMBL/GenBank/DDBJ whole genome shotgun (WGS) entry which is preliminary data.</text>
</comment>
<dbReference type="GO" id="GO:0001517">
    <property type="term" value="F:N-acetylglucosamine 6-O-sulfotransferase activity"/>
    <property type="evidence" value="ECO:0007669"/>
    <property type="project" value="TreeGrafter"/>
</dbReference>
<dbReference type="PANTHER" id="PTHR10704:SF36">
    <property type="entry name" value="CARBOHYDRATE SULFOTRANSFERASE 1"/>
    <property type="match status" value="1"/>
</dbReference>
<dbReference type="SUPFAM" id="SSF52540">
    <property type="entry name" value="P-loop containing nucleoside triphosphate hydrolases"/>
    <property type="match status" value="1"/>
</dbReference>
<dbReference type="InterPro" id="IPR000863">
    <property type="entry name" value="Sulfotransferase_dom"/>
</dbReference>
<evidence type="ECO:0000256" key="1">
    <source>
        <dbReference type="SAM" id="Coils"/>
    </source>
</evidence>
<protein>
    <recommendedName>
        <fullName evidence="2">Sulfotransferase domain-containing protein</fullName>
    </recommendedName>
</protein>
<dbReference type="GO" id="GO:0045130">
    <property type="term" value="F:keratan sulfotransferase activity"/>
    <property type="evidence" value="ECO:0007669"/>
    <property type="project" value="TreeGrafter"/>
</dbReference>
<proteinExistence type="predicted"/>
<dbReference type="InterPro" id="IPR027417">
    <property type="entry name" value="P-loop_NTPase"/>
</dbReference>
<reference evidence="3 4" key="1">
    <citation type="submission" date="2019-06" db="EMBL/GenBank/DDBJ databases">
        <title>Draft genomes of female and male turbot (Scophthalmus maximus).</title>
        <authorList>
            <person name="Xu H."/>
            <person name="Xu X.-W."/>
            <person name="Shao C."/>
            <person name="Chen S."/>
        </authorList>
    </citation>
    <scope>NUCLEOTIDE SEQUENCE [LARGE SCALE GENOMIC DNA]</scope>
    <source>
        <strain evidence="3">Ysfricsl-2016a</strain>
        <tissue evidence="3">Blood</tissue>
    </source>
</reference>
<dbReference type="GO" id="GO:0042339">
    <property type="term" value="P:keratan sulfate proteoglycan metabolic process"/>
    <property type="evidence" value="ECO:0007669"/>
    <property type="project" value="TreeGrafter"/>
</dbReference>
<dbReference type="Proteomes" id="UP000438429">
    <property type="component" value="Unassembled WGS sequence"/>
</dbReference>
<organism evidence="3 4">
    <name type="scientific">Scophthalmus maximus</name>
    <name type="common">Turbot</name>
    <name type="synonym">Psetta maxima</name>
    <dbReference type="NCBI Taxonomy" id="52904"/>
    <lineage>
        <taxon>Eukaryota</taxon>
        <taxon>Metazoa</taxon>
        <taxon>Chordata</taxon>
        <taxon>Craniata</taxon>
        <taxon>Vertebrata</taxon>
        <taxon>Euteleostomi</taxon>
        <taxon>Actinopterygii</taxon>
        <taxon>Neopterygii</taxon>
        <taxon>Teleostei</taxon>
        <taxon>Neoteleostei</taxon>
        <taxon>Acanthomorphata</taxon>
        <taxon>Carangaria</taxon>
        <taxon>Pleuronectiformes</taxon>
        <taxon>Pleuronectoidei</taxon>
        <taxon>Scophthalmidae</taxon>
        <taxon>Scophthalmus</taxon>
    </lineage>
</organism>
<keyword evidence="1" id="KW-0175">Coiled coil</keyword>
<feature type="coiled-coil region" evidence="1">
    <location>
        <begin position="86"/>
        <end position="113"/>
    </location>
</feature>
<dbReference type="AlphaFoldDB" id="A0A6A4T6M2"/>
<evidence type="ECO:0000313" key="3">
    <source>
        <dbReference type="EMBL" id="KAF0040519.1"/>
    </source>
</evidence>
<evidence type="ECO:0000259" key="2">
    <source>
        <dbReference type="Pfam" id="PF00685"/>
    </source>
</evidence>